<gene>
    <name evidence="1" type="ORF">JI642_12620</name>
</gene>
<proteinExistence type="predicted"/>
<accession>A0ABS1G7R5</accession>
<evidence type="ECO:0000313" key="2">
    <source>
        <dbReference type="Proteomes" id="UP000633035"/>
    </source>
</evidence>
<sequence>MVTRKEQQSIKIRGLSKAAHQHIVEQAKRSNLSVNKYMQQKLELIANGAGTTVINREKELTRQALDKVRMNTYFRSLVYPYFPELQLVQKGEGDVNGN</sequence>
<dbReference type="EMBL" id="JAENOF010000018">
    <property type="protein sequence ID" value="MBK1962942.1"/>
    <property type="molecule type" value="Genomic_DNA"/>
</dbReference>
<comment type="caution">
    <text evidence="1">The sequence shown here is derived from an EMBL/GenBank/DDBJ whole genome shotgun (WGS) entry which is preliminary data.</text>
</comment>
<protein>
    <submittedName>
        <fullName evidence="1">Uncharacterized protein</fullName>
    </submittedName>
</protein>
<dbReference type="RefSeq" id="WP_200289181.1">
    <property type="nucleotide sequence ID" value="NZ_JAENOF010000018.1"/>
</dbReference>
<reference evidence="1 2" key="1">
    <citation type="submission" date="2021-01" db="EMBL/GenBank/DDBJ databases">
        <title>Listeria ivanovii strains from Norway.</title>
        <authorList>
            <person name="Fagerlund A."/>
        </authorList>
    </citation>
    <scope>NUCLEOTIDE SEQUENCE [LARGE SCALE GENOMIC DNA]</scope>
    <source>
        <strain evidence="1 2">MF6989</strain>
    </source>
</reference>
<name>A0ABS1G7R5_LISIV</name>
<evidence type="ECO:0000313" key="1">
    <source>
        <dbReference type="EMBL" id="MBK1962942.1"/>
    </source>
</evidence>
<dbReference type="Proteomes" id="UP000633035">
    <property type="component" value="Unassembled WGS sequence"/>
</dbReference>
<keyword evidence="2" id="KW-1185">Reference proteome</keyword>
<organism evidence="1 2">
    <name type="scientific">Listeria ivanovii subsp. londoniensis</name>
    <dbReference type="NCBI Taxonomy" id="202752"/>
    <lineage>
        <taxon>Bacteria</taxon>
        <taxon>Bacillati</taxon>
        <taxon>Bacillota</taxon>
        <taxon>Bacilli</taxon>
        <taxon>Bacillales</taxon>
        <taxon>Listeriaceae</taxon>
        <taxon>Listeria</taxon>
    </lineage>
</organism>